<comment type="catalytic activity">
    <reaction evidence="9">
        <text>a 5,6-dihydrouridine in mRNA + NAD(+) = a uridine in mRNA + NADH + H(+)</text>
        <dbReference type="Rhea" id="RHEA:69851"/>
        <dbReference type="Rhea" id="RHEA-COMP:14658"/>
        <dbReference type="Rhea" id="RHEA-COMP:17789"/>
        <dbReference type="ChEBI" id="CHEBI:15378"/>
        <dbReference type="ChEBI" id="CHEBI:57540"/>
        <dbReference type="ChEBI" id="CHEBI:57945"/>
        <dbReference type="ChEBI" id="CHEBI:65315"/>
        <dbReference type="ChEBI" id="CHEBI:74443"/>
    </reaction>
    <physiologicalReaction direction="right-to-left" evidence="9">
        <dbReference type="Rhea" id="RHEA:69853"/>
    </physiologicalReaction>
</comment>
<gene>
    <name evidence="20" type="ORF">BJ085DRAFT_23473</name>
</gene>
<organism evidence="20 21">
    <name type="scientific">Dimargaris cristalligena</name>
    <dbReference type="NCBI Taxonomy" id="215637"/>
    <lineage>
        <taxon>Eukaryota</taxon>
        <taxon>Fungi</taxon>
        <taxon>Fungi incertae sedis</taxon>
        <taxon>Zoopagomycota</taxon>
        <taxon>Kickxellomycotina</taxon>
        <taxon>Dimargaritomycetes</taxon>
        <taxon>Dimargaritales</taxon>
        <taxon>Dimargaritaceae</taxon>
        <taxon>Dimargaris</taxon>
    </lineage>
</organism>
<dbReference type="Gene3D" id="3.20.20.70">
    <property type="entry name" value="Aldolase class I"/>
    <property type="match status" value="1"/>
</dbReference>
<evidence type="ECO:0000313" key="20">
    <source>
        <dbReference type="EMBL" id="RKP36261.1"/>
    </source>
</evidence>
<keyword evidence="4" id="KW-0507">mRNA processing</keyword>
<keyword evidence="6" id="KW-0521">NADP</keyword>
<evidence type="ECO:0000256" key="2">
    <source>
        <dbReference type="ARBA" id="ARBA00022630"/>
    </source>
</evidence>
<evidence type="ECO:0000313" key="21">
    <source>
        <dbReference type="Proteomes" id="UP000268162"/>
    </source>
</evidence>
<feature type="active site" description="Proton donor" evidence="17">
    <location>
        <position position="83"/>
    </location>
</feature>
<keyword evidence="2 16" id="KW-0285">Flavoprotein</keyword>
<dbReference type="InterPro" id="IPR001269">
    <property type="entry name" value="DUS_fam"/>
</dbReference>
<keyword evidence="5 16" id="KW-0819">tRNA processing</keyword>
<evidence type="ECO:0000256" key="11">
    <source>
        <dbReference type="ARBA" id="ARBA00050434"/>
    </source>
</evidence>
<evidence type="ECO:0000256" key="6">
    <source>
        <dbReference type="ARBA" id="ARBA00022857"/>
    </source>
</evidence>
<comment type="catalytic activity">
    <reaction evidence="11">
        <text>5,6-dihydrouridine(20b) in tRNA + NADP(+) = uridine(20b) in tRNA + NADPH + H(+)</text>
        <dbReference type="Rhea" id="RHEA:53356"/>
        <dbReference type="Rhea" id="RHEA-COMP:13537"/>
        <dbReference type="Rhea" id="RHEA-COMP:13538"/>
        <dbReference type="ChEBI" id="CHEBI:15378"/>
        <dbReference type="ChEBI" id="CHEBI:57783"/>
        <dbReference type="ChEBI" id="CHEBI:58349"/>
        <dbReference type="ChEBI" id="CHEBI:65315"/>
        <dbReference type="ChEBI" id="CHEBI:74443"/>
        <dbReference type="EC" id="1.3.1.90"/>
    </reaction>
    <physiologicalReaction direction="right-to-left" evidence="11">
        <dbReference type="Rhea" id="RHEA:53358"/>
    </physiologicalReaction>
</comment>
<keyword evidence="8" id="KW-0520">NAD</keyword>
<evidence type="ECO:0000256" key="3">
    <source>
        <dbReference type="ARBA" id="ARBA00022643"/>
    </source>
</evidence>
<evidence type="ECO:0000256" key="17">
    <source>
        <dbReference type="PIRSR" id="PIRSR006621-1"/>
    </source>
</evidence>
<name>A0A4P9ZTT2_9FUNG</name>
<evidence type="ECO:0000256" key="12">
    <source>
        <dbReference type="ARBA" id="ARBA00051779"/>
    </source>
</evidence>
<keyword evidence="18" id="KW-0547">Nucleotide-binding</keyword>
<evidence type="ECO:0000256" key="1">
    <source>
        <dbReference type="ARBA" id="ARBA00001917"/>
    </source>
</evidence>
<dbReference type="PANTHER" id="PTHR11082:SF31">
    <property type="entry name" value="TRNA-DIHYDROURIDINE(20A_20B) SYNTHASE [NAD(P)+]-LIKE"/>
    <property type="match status" value="1"/>
</dbReference>
<proteinExistence type="inferred from homology"/>
<comment type="similarity">
    <text evidence="16">Belongs to the dus family.</text>
</comment>
<feature type="binding site" evidence="18">
    <location>
        <position position="122"/>
    </location>
    <ligand>
        <name>FMN</name>
        <dbReference type="ChEBI" id="CHEBI:58210"/>
    </ligand>
</feature>
<evidence type="ECO:0000259" key="19">
    <source>
        <dbReference type="Pfam" id="PF01207"/>
    </source>
</evidence>
<evidence type="ECO:0000256" key="13">
    <source>
        <dbReference type="ARBA" id="ARBA00051932"/>
    </source>
</evidence>
<keyword evidence="3 16" id="KW-0288">FMN</keyword>
<dbReference type="GO" id="GO:0102266">
    <property type="term" value="F:tRNA-dihydrouridine20a synthase activity"/>
    <property type="evidence" value="ECO:0007669"/>
    <property type="project" value="UniProtKB-EC"/>
</dbReference>
<keyword evidence="7 16" id="KW-0560">Oxidoreductase</keyword>
<comment type="similarity">
    <text evidence="15">Belongs to the Dus family. Dus4 subfamily.</text>
</comment>
<dbReference type="STRING" id="215637.A0A4P9ZTT2"/>
<dbReference type="GO" id="GO:0106414">
    <property type="term" value="F:mRNA dihydrouridine synthase activity"/>
    <property type="evidence" value="ECO:0007669"/>
    <property type="project" value="RHEA"/>
</dbReference>
<dbReference type="InterPro" id="IPR035587">
    <property type="entry name" value="DUS-like_FMN-bd"/>
</dbReference>
<evidence type="ECO:0000256" key="7">
    <source>
        <dbReference type="ARBA" id="ARBA00023002"/>
    </source>
</evidence>
<dbReference type="Proteomes" id="UP000268162">
    <property type="component" value="Unassembled WGS sequence"/>
</dbReference>
<comment type="function">
    <text evidence="16">Catalyzes the synthesis of dihydrouridine, a modified base found in the D-loop of most tRNAs.</text>
</comment>
<protein>
    <recommendedName>
        <fullName evidence="16">tRNA-dihydrouridine synthase</fullName>
        <ecNumber evidence="16">1.3.1.-</ecNumber>
    </recommendedName>
</protein>
<accession>A0A4P9ZTT2</accession>
<dbReference type="InterPro" id="IPR013785">
    <property type="entry name" value="Aldolase_TIM"/>
</dbReference>
<dbReference type="CDD" id="cd02801">
    <property type="entry name" value="DUS_like_FMN"/>
    <property type="match status" value="1"/>
</dbReference>
<dbReference type="GO" id="GO:0102267">
    <property type="term" value="F:tRNA-dihydrouridine20b synthase activity"/>
    <property type="evidence" value="ECO:0007669"/>
    <property type="project" value="RHEA"/>
</dbReference>
<dbReference type="GO" id="GO:0006397">
    <property type="term" value="P:mRNA processing"/>
    <property type="evidence" value="ECO:0007669"/>
    <property type="project" value="UniProtKB-KW"/>
</dbReference>
<evidence type="ECO:0000256" key="16">
    <source>
        <dbReference type="PIRNR" id="PIRNR006621"/>
    </source>
</evidence>
<evidence type="ECO:0000256" key="5">
    <source>
        <dbReference type="ARBA" id="ARBA00022694"/>
    </source>
</evidence>
<evidence type="ECO:0000256" key="9">
    <source>
        <dbReference type="ARBA" id="ARBA00048342"/>
    </source>
</evidence>
<dbReference type="AlphaFoldDB" id="A0A4P9ZTT2"/>
<dbReference type="PANTHER" id="PTHR11082">
    <property type="entry name" value="TRNA-DIHYDROURIDINE SYNTHASE"/>
    <property type="match status" value="1"/>
</dbReference>
<keyword evidence="21" id="KW-1185">Reference proteome</keyword>
<feature type="binding site" evidence="18">
    <location>
        <position position="150"/>
    </location>
    <ligand>
        <name>FMN</name>
        <dbReference type="ChEBI" id="CHEBI:58210"/>
    </ligand>
</feature>
<feature type="binding site" evidence="18">
    <location>
        <begin position="205"/>
        <end position="206"/>
    </location>
    <ligand>
        <name>FMN</name>
        <dbReference type="ChEBI" id="CHEBI:58210"/>
    </ligand>
</feature>
<dbReference type="EC" id="1.3.1.-" evidence="16"/>
<dbReference type="EMBL" id="ML002688">
    <property type="protein sequence ID" value="RKP36261.1"/>
    <property type="molecule type" value="Genomic_DNA"/>
</dbReference>
<dbReference type="FunFam" id="3.20.20.70:FF:000159">
    <property type="entry name" value="tRNA-dihydrouridine synthase 4"/>
    <property type="match status" value="1"/>
</dbReference>
<comment type="catalytic activity">
    <reaction evidence="10">
        <text>a 5,6-dihydrouridine in mRNA + NADP(+) = a uridine in mRNA + NADPH + H(+)</text>
        <dbReference type="Rhea" id="RHEA:69855"/>
        <dbReference type="Rhea" id="RHEA-COMP:14658"/>
        <dbReference type="Rhea" id="RHEA-COMP:17789"/>
        <dbReference type="ChEBI" id="CHEBI:15378"/>
        <dbReference type="ChEBI" id="CHEBI:57783"/>
        <dbReference type="ChEBI" id="CHEBI:58349"/>
        <dbReference type="ChEBI" id="CHEBI:65315"/>
        <dbReference type="ChEBI" id="CHEBI:74443"/>
    </reaction>
    <physiologicalReaction direction="right-to-left" evidence="10">
        <dbReference type="Rhea" id="RHEA:69857"/>
    </physiologicalReaction>
</comment>
<evidence type="ECO:0000256" key="18">
    <source>
        <dbReference type="PIRSR" id="PIRSR006621-2"/>
    </source>
</evidence>
<evidence type="ECO:0000256" key="14">
    <source>
        <dbReference type="ARBA" id="ARBA00052996"/>
    </source>
</evidence>
<sequence>MVRYSKLPFRELVRRYNVDLVYTPMILADVFRRSEHSRVCEFTTHPRESPLIVQFAANDGVHLADAAELVSPWVDGFDINCGCPQKWAYSERIGSYLMEQPELVRDMVRMCKARTGKPCSIKIRVHKDLRQTHEFIKRAESVGVDWIAIHGRTRQQKSTEPVDLDAIKFGKEVASVPVIGNGNIFTQQDATHMFNYTGVDGVMASRGLLRNPALFSGYDHTPLECIQDYTDIAMSLGTNTYLFHHHLMFMFENVMHNTERKTFNVLSTTSAILNHLRNFYGIRSRPQPTTPAILAPVDAL</sequence>
<comment type="cofactor">
    <cofactor evidence="1 16 18">
        <name>FMN</name>
        <dbReference type="ChEBI" id="CHEBI:58210"/>
    </cofactor>
</comment>
<reference evidence="21" key="1">
    <citation type="journal article" date="2018" name="Nat. Microbiol.">
        <title>Leveraging single-cell genomics to expand the fungal tree of life.</title>
        <authorList>
            <person name="Ahrendt S.R."/>
            <person name="Quandt C.A."/>
            <person name="Ciobanu D."/>
            <person name="Clum A."/>
            <person name="Salamov A."/>
            <person name="Andreopoulos B."/>
            <person name="Cheng J.F."/>
            <person name="Woyke T."/>
            <person name="Pelin A."/>
            <person name="Henrissat B."/>
            <person name="Reynolds N.K."/>
            <person name="Benny G.L."/>
            <person name="Smith M.E."/>
            <person name="James T.Y."/>
            <person name="Grigoriev I.V."/>
        </authorList>
    </citation>
    <scope>NUCLEOTIDE SEQUENCE [LARGE SCALE GENOMIC DNA]</scope>
    <source>
        <strain evidence="21">RSA 468</strain>
    </source>
</reference>
<dbReference type="Pfam" id="PF01207">
    <property type="entry name" value="Dus"/>
    <property type="match status" value="1"/>
</dbReference>
<evidence type="ECO:0000256" key="4">
    <source>
        <dbReference type="ARBA" id="ARBA00022664"/>
    </source>
</evidence>
<comment type="catalytic activity">
    <reaction evidence="12">
        <text>5,6-dihydrouridine(20a) in tRNA + NAD(+) = uridine(20a) in tRNA + NADH + H(+)</text>
        <dbReference type="Rhea" id="RHEA:53348"/>
        <dbReference type="Rhea" id="RHEA-COMP:13535"/>
        <dbReference type="Rhea" id="RHEA-COMP:13536"/>
        <dbReference type="ChEBI" id="CHEBI:15378"/>
        <dbReference type="ChEBI" id="CHEBI:57540"/>
        <dbReference type="ChEBI" id="CHEBI:57945"/>
        <dbReference type="ChEBI" id="CHEBI:65315"/>
        <dbReference type="ChEBI" id="CHEBI:74443"/>
        <dbReference type="EC" id="1.3.1.90"/>
    </reaction>
    <physiologicalReaction direction="right-to-left" evidence="12">
        <dbReference type="Rhea" id="RHEA:53350"/>
    </physiologicalReaction>
</comment>
<evidence type="ECO:0000256" key="10">
    <source>
        <dbReference type="ARBA" id="ARBA00049447"/>
    </source>
</evidence>
<feature type="domain" description="DUS-like FMN-binding" evidence="19">
    <location>
        <begin position="1"/>
        <end position="256"/>
    </location>
</feature>
<feature type="binding site" evidence="18">
    <location>
        <position position="54"/>
    </location>
    <ligand>
        <name>FMN</name>
        <dbReference type="ChEBI" id="CHEBI:58210"/>
    </ligand>
</feature>
<comment type="catalytic activity">
    <reaction evidence="13">
        <text>5,6-dihydrouridine(20b) in tRNA + NAD(+) = uridine(20b) in tRNA + NADH + H(+)</text>
        <dbReference type="Rhea" id="RHEA:53352"/>
        <dbReference type="Rhea" id="RHEA-COMP:13537"/>
        <dbReference type="Rhea" id="RHEA-COMP:13538"/>
        <dbReference type="ChEBI" id="CHEBI:15378"/>
        <dbReference type="ChEBI" id="CHEBI:57540"/>
        <dbReference type="ChEBI" id="CHEBI:57945"/>
        <dbReference type="ChEBI" id="CHEBI:65315"/>
        <dbReference type="ChEBI" id="CHEBI:74443"/>
        <dbReference type="EC" id="1.3.1.90"/>
    </reaction>
    <physiologicalReaction direction="right-to-left" evidence="13">
        <dbReference type="Rhea" id="RHEA:53354"/>
    </physiologicalReaction>
</comment>
<dbReference type="PIRSF" id="PIRSF006621">
    <property type="entry name" value="Dus"/>
    <property type="match status" value="1"/>
</dbReference>
<comment type="catalytic activity">
    <reaction evidence="14">
        <text>5,6-dihydrouridine(20a) in tRNA + NADP(+) = uridine(20a) in tRNA + NADPH + H(+)</text>
        <dbReference type="Rhea" id="RHEA:53344"/>
        <dbReference type="Rhea" id="RHEA-COMP:13535"/>
        <dbReference type="Rhea" id="RHEA-COMP:13536"/>
        <dbReference type="ChEBI" id="CHEBI:15378"/>
        <dbReference type="ChEBI" id="CHEBI:57783"/>
        <dbReference type="ChEBI" id="CHEBI:58349"/>
        <dbReference type="ChEBI" id="CHEBI:65315"/>
        <dbReference type="ChEBI" id="CHEBI:74443"/>
        <dbReference type="EC" id="1.3.1.90"/>
    </reaction>
    <physiologicalReaction direction="right-to-left" evidence="14">
        <dbReference type="Rhea" id="RHEA:53346"/>
    </physiologicalReaction>
</comment>
<evidence type="ECO:0000256" key="15">
    <source>
        <dbReference type="ARBA" id="ARBA00060741"/>
    </source>
</evidence>
<evidence type="ECO:0000256" key="8">
    <source>
        <dbReference type="ARBA" id="ARBA00023027"/>
    </source>
</evidence>
<dbReference type="SUPFAM" id="SSF51395">
    <property type="entry name" value="FMN-linked oxidoreductases"/>
    <property type="match status" value="1"/>
</dbReference>
<dbReference type="GO" id="GO:0050660">
    <property type="term" value="F:flavin adenine dinucleotide binding"/>
    <property type="evidence" value="ECO:0007669"/>
    <property type="project" value="InterPro"/>
</dbReference>